<reference evidence="2 3" key="1">
    <citation type="submission" date="2020-08" db="EMBL/GenBank/DDBJ databases">
        <title>Whole-Genome Sequence of French Clinical Streptomyces mexicanus Strain Q0842.</title>
        <authorList>
            <person name="Boxberger M."/>
            <person name="La Scola B."/>
        </authorList>
    </citation>
    <scope>NUCLEOTIDE SEQUENCE [LARGE SCALE GENOMIC DNA]</scope>
    <source>
        <strain evidence="2 3">Marseille-Q0842</strain>
    </source>
</reference>
<name>A0A7X1I7P3_9ACTN</name>
<dbReference type="InterPro" id="IPR051448">
    <property type="entry name" value="CdaR-like_regulators"/>
</dbReference>
<dbReference type="EMBL" id="JACMHY010000022">
    <property type="protein sequence ID" value="MBC2869871.1"/>
    <property type="molecule type" value="Genomic_DNA"/>
</dbReference>
<sequence length="621" mass="67163">MPTFGYLISERPELRLRFLNPAHARLYANVRVNEVAVVPLTQPAVRPNAALEPGALALVGLTSELNQHGAAALEQLLRYLKRCRASGLVLQALGHVPHVPPAIRTLAEQLQLPLLITTADTQWQGVNEHLQQQRALMAERQVEQLDGLLSSLPSQLANPHAADRIVSWLATALDADVVVHSDGRGLLASAPETSSNLARAAVLSTPSPDGVQHRIVQIHGTEDETVLAIGSHRPFDETAGRLIQHAAKVLGLCEQARRDHHAAVLAPRAVSQAATQLLLTGQVVTGQVIAGTISRELMDTDEVIVRIIDTGAQEREPTLELCERALHGKALVSPCPGKDRQIIVITPTARDEVVEPDLRRIVGSREWLLMGESTPYALEASGAGYTEAAEAVRHAARAPERIAVGAEPKFAPLLPRREAQAWAKSLLAPLLGKPEHETLLHTLPTGLSFKGTEAAKGLQIHRNTLRNRLDRAASLLGLDFDRLNDRVLVLLALNILALPAPEDDVADVQAPALADLMAGPEVKEWAQHRLRALQADHRDLLETVRVWLQRDLSVKETARALGLSASTVRARTARASQLLGVDATTEFVSVHDTDVVSIADIYIASYLLTGTPELKDAPAPS</sequence>
<dbReference type="InterPro" id="IPR025736">
    <property type="entry name" value="PucR_C-HTH_dom"/>
</dbReference>
<dbReference type="Pfam" id="PF13556">
    <property type="entry name" value="HTH_30"/>
    <property type="match status" value="2"/>
</dbReference>
<accession>A0A7X1I7P3</accession>
<dbReference type="PANTHER" id="PTHR33744">
    <property type="entry name" value="CARBOHYDRATE DIACID REGULATOR"/>
    <property type="match status" value="1"/>
</dbReference>
<evidence type="ECO:0000259" key="1">
    <source>
        <dbReference type="Pfam" id="PF13556"/>
    </source>
</evidence>
<feature type="domain" description="PucR C-terminal helix-turn-helix" evidence="1">
    <location>
        <begin position="540"/>
        <end position="584"/>
    </location>
</feature>
<dbReference type="AlphaFoldDB" id="A0A7X1I7P3"/>
<proteinExistence type="predicted"/>
<dbReference type="OrthoDB" id="3905579at2"/>
<comment type="caution">
    <text evidence="2">The sequence shown here is derived from an EMBL/GenBank/DDBJ whole genome shotgun (WGS) entry which is preliminary data.</text>
</comment>
<dbReference type="Gene3D" id="1.10.10.2840">
    <property type="entry name" value="PucR C-terminal helix-turn-helix domain"/>
    <property type="match status" value="2"/>
</dbReference>
<dbReference type="InterPro" id="IPR042070">
    <property type="entry name" value="PucR_C-HTH_sf"/>
</dbReference>
<dbReference type="SUPFAM" id="SSF88659">
    <property type="entry name" value="Sigma3 and sigma4 domains of RNA polymerase sigma factors"/>
    <property type="match status" value="1"/>
</dbReference>
<dbReference type="PANTHER" id="PTHR33744:SF1">
    <property type="entry name" value="DNA-BINDING TRANSCRIPTIONAL ACTIVATOR ADER"/>
    <property type="match status" value="1"/>
</dbReference>
<organism evidence="2 3">
    <name type="scientific">Streptomyces mexicanus</name>
    <dbReference type="NCBI Taxonomy" id="178566"/>
    <lineage>
        <taxon>Bacteria</taxon>
        <taxon>Bacillati</taxon>
        <taxon>Actinomycetota</taxon>
        <taxon>Actinomycetes</taxon>
        <taxon>Kitasatosporales</taxon>
        <taxon>Streptomycetaceae</taxon>
        <taxon>Streptomyces</taxon>
    </lineage>
</organism>
<dbReference type="RefSeq" id="WP_159675565.1">
    <property type="nucleotide sequence ID" value="NZ_JACMHY010000022.1"/>
</dbReference>
<feature type="domain" description="PucR C-terminal helix-turn-helix" evidence="1">
    <location>
        <begin position="440"/>
        <end position="495"/>
    </location>
</feature>
<protein>
    <submittedName>
        <fullName evidence="2">Helix-turn-helix domain-containing protein</fullName>
    </submittedName>
</protein>
<keyword evidence="3" id="KW-1185">Reference proteome</keyword>
<evidence type="ECO:0000313" key="3">
    <source>
        <dbReference type="Proteomes" id="UP000517694"/>
    </source>
</evidence>
<dbReference type="InterPro" id="IPR013324">
    <property type="entry name" value="RNA_pol_sigma_r3/r4-like"/>
</dbReference>
<gene>
    <name evidence="2" type="ORF">H1R13_34430</name>
</gene>
<evidence type="ECO:0000313" key="2">
    <source>
        <dbReference type="EMBL" id="MBC2869871.1"/>
    </source>
</evidence>
<dbReference type="Proteomes" id="UP000517694">
    <property type="component" value="Unassembled WGS sequence"/>
</dbReference>